<name>E0UTB2_SULAO</name>
<keyword evidence="1" id="KW-0812">Transmembrane</keyword>
<evidence type="ECO:0000256" key="1">
    <source>
        <dbReference type="SAM" id="Phobius"/>
    </source>
</evidence>
<accession>E0UTB2</accession>
<organism evidence="2 3">
    <name type="scientific">Sulfurimonas autotrophica (strain ATCC BAA-671 / DSM 16294 / JCM 11897 / OK10)</name>
    <dbReference type="NCBI Taxonomy" id="563040"/>
    <lineage>
        <taxon>Bacteria</taxon>
        <taxon>Pseudomonadati</taxon>
        <taxon>Campylobacterota</taxon>
        <taxon>Epsilonproteobacteria</taxon>
        <taxon>Campylobacterales</taxon>
        <taxon>Sulfurimonadaceae</taxon>
        <taxon>Sulfurimonas</taxon>
    </lineage>
</organism>
<keyword evidence="1" id="KW-1133">Transmembrane helix</keyword>
<dbReference type="KEGG" id="sua:Saut_0166"/>
<dbReference type="EMBL" id="CP002205">
    <property type="protein sequence ID" value="ADN08215.1"/>
    <property type="molecule type" value="Genomic_DNA"/>
</dbReference>
<keyword evidence="1" id="KW-0472">Membrane</keyword>
<dbReference type="STRING" id="563040.Saut_0166"/>
<dbReference type="Proteomes" id="UP000007803">
    <property type="component" value="Chromosome"/>
</dbReference>
<proteinExistence type="predicted"/>
<gene>
    <name evidence="2" type="ordered locus">Saut_0166</name>
</gene>
<keyword evidence="3" id="KW-1185">Reference proteome</keyword>
<sequence>MEDGIVTFMGSLALGVVIFAVVLGLGKKYKDEDQQ</sequence>
<dbReference type="HOGENOM" id="CLU_3367770_0_0_7"/>
<dbReference type="AlphaFoldDB" id="E0UTB2"/>
<evidence type="ECO:0000313" key="2">
    <source>
        <dbReference type="EMBL" id="ADN08215.1"/>
    </source>
</evidence>
<protein>
    <submittedName>
        <fullName evidence="2">Uncharacterized protein</fullName>
    </submittedName>
</protein>
<feature type="transmembrane region" description="Helical" evidence="1">
    <location>
        <begin position="6"/>
        <end position="26"/>
    </location>
</feature>
<reference evidence="3" key="1">
    <citation type="journal article" date="2010" name="Stand. Genomic Sci.">
        <title>Complete genome sequence of Sulfurimonas autotrophica type strain (OK10).</title>
        <authorList>
            <person name="Sikorski J."/>
            <person name="Munk C."/>
            <person name="Lapidus A."/>
            <person name="Djao O."/>
            <person name="Lucas S."/>
            <person name="Glavina Del Rio T."/>
            <person name="Nolan M."/>
            <person name="Tice H."/>
            <person name="Han C."/>
            <person name="Cheng J."/>
            <person name="Tapia R."/>
            <person name="Goodwin L."/>
            <person name="Pitluck S."/>
            <person name="Liolios K."/>
            <person name="Ivanova N."/>
            <person name="Mavromatis K."/>
            <person name="Mikhailova N."/>
            <person name="Pati A."/>
            <person name="Sims D."/>
            <person name="Meincke L."/>
            <person name="Brettin T."/>
            <person name="Detter J."/>
            <person name="Chen A."/>
            <person name="Palaniappan K."/>
            <person name="Land M."/>
            <person name="Hauser L."/>
            <person name="Chang Y."/>
            <person name="Jeffries C."/>
            <person name="Rohde M."/>
            <person name="Lang E."/>
            <person name="Spring S."/>
            <person name="Goker M."/>
            <person name="Woyke T."/>
            <person name="Bristow J."/>
            <person name="Eisen J."/>
            <person name="Markowitz V."/>
            <person name="Hugenholtz P."/>
            <person name="Kyrpides N."/>
            <person name="Klenk H."/>
        </authorList>
    </citation>
    <scope>NUCLEOTIDE SEQUENCE [LARGE SCALE GENOMIC DNA]</scope>
    <source>
        <strain evidence="3">ATCC BAA-671 / DSM 16294 / JCM 11897 / OK10</strain>
    </source>
</reference>
<evidence type="ECO:0000313" key="3">
    <source>
        <dbReference type="Proteomes" id="UP000007803"/>
    </source>
</evidence>